<feature type="compositionally biased region" description="Pro residues" evidence="1">
    <location>
        <begin position="1"/>
        <end position="10"/>
    </location>
</feature>
<dbReference type="AlphaFoldDB" id="A0A6L3NDK6"/>
<sequence length="52" mass="5263">AFDAEPPPAAAAPSPRGTEPVQVLRASTQSAPLAPRTGTADDPIARFANGSY</sequence>
<feature type="region of interest" description="Disordered" evidence="1">
    <location>
        <begin position="1"/>
        <end position="52"/>
    </location>
</feature>
<organism evidence="2 3">
    <name type="scientific">Burkholderia territorii</name>
    <dbReference type="NCBI Taxonomy" id="1503055"/>
    <lineage>
        <taxon>Bacteria</taxon>
        <taxon>Pseudomonadati</taxon>
        <taxon>Pseudomonadota</taxon>
        <taxon>Betaproteobacteria</taxon>
        <taxon>Burkholderiales</taxon>
        <taxon>Burkholderiaceae</taxon>
        <taxon>Burkholderia</taxon>
        <taxon>Burkholderia cepacia complex</taxon>
    </lineage>
</organism>
<protein>
    <submittedName>
        <fullName evidence="2">Peptidoglycan endopeptidase</fullName>
    </submittedName>
</protein>
<name>A0A6L3NDK6_9BURK</name>
<comment type="caution">
    <text evidence="2">The sequence shown here is derived from an EMBL/GenBank/DDBJ whole genome shotgun (WGS) entry which is preliminary data.</text>
</comment>
<dbReference type="Proteomes" id="UP000473571">
    <property type="component" value="Unassembled WGS sequence"/>
</dbReference>
<evidence type="ECO:0000313" key="2">
    <source>
        <dbReference type="EMBL" id="KAB0666355.1"/>
    </source>
</evidence>
<gene>
    <name evidence="2" type="ORF">F7R13_19055</name>
</gene>
<evidence type="ECO:0000256" key="1">
    <source>
        <dbReference type="SAM" id="MobiDB-lite"/>
    </source>
</evidence>
<reference evidence="2 3" key="1">
    <citation type="submission" date="2019-09" db="EMBL/GenBank/DDBJ databases">
        <title>Draft genome sequences of 48 bacterial type strains from the CCUG.</title>
        <authorList>
            <person name="Tunovic T."/>
            <person name="Pineiro-Iglesias B."/>
            <person name="Unosson C."/>
            <person name="Inganas E."/>
            <person name="Ohlen M."/>
            <person name="Cardew S."/>
            <person name="Jensie-Markopoulos S."/>
            <person name="Salva-Serra F."/>
            <person name="Jaen-Luchoro D."/>
            <person name="Karlsson R."/>
            <person name="Svensson-Stadler L."/>
            <person name="Chun J."/>
            <person name="Moore E."/>
        </authorList>
    </citation>
    <scope>NUCLEOTIDE SEQUENCE [LARGE SCALE GENOMIC DNA]</scope>
    <source>
        <strain evidence="2 3">CCUG 65687</strain>
    </source>
</reference>
<dbReference type="EMBL" id="VZOL01000274">
    <property type="protein sequence ID" value="KAB0666355.1"/>
    <property type="molecule type" value="Genomic_DNA"/>
</dbReference>
<feature type="non-terminal residue" evidence="2">
    <location>
        <position position="1"/>
    </location>
</feature>
<accession>A0A6L3NDK6</accession>
<proteinExistence type="predicted"/>
<evidence type="ECO:0000313" key="3">
    <source>
        <dbReference type="Proteomes" id="UP000473571"/>
    </source>
</evidence>